<evidence type="ECO:0000256" key="11">
    <source>
        <dbReference type="ARBA" id="ARBA00023014"/>
    </source>
</evidence>
<evidence type="ECO:0000313" key="16">
    <source>
        <dbReference type="EMBL" id="TGE13107.1"/>
    </source>
</evidence>
<evidence type="ECO:0000259" key="15">
    <source>
        <dbReference type="SMART" id="SM00478"/>
    </source>
</evidence>
<dbReference type="SMART" id="SM00478">
    <property type="entry name" value="ENDO3c"/>
    <property type="match status" value="1"/>
</dbReference>
<keyword evidence="6" id="KW-0004">4Fe-4S</keyword>
<evidence type="ECO:0000256" key="14">
    <source>
        <dbReference type="RuleBase" id="RU365096"/>
    </source>
</evidence>
<dbReference type="EMBL" id="SRLD01000057">
    <property type="protein sequence ID" value="TGE13107.1"/>
    <property type="molecule type" value="Genomic_DNA"/>
</dbReference>
<comment type="cofactor">
    <cofactor evidence="14">
        <name>[4Fe-4S] cluster</name>
        <dbReference type="ChEBI" id="CHEBI:49883"/>
    </cofactor>
    <text evidence="14">Binds 1 [4Fe-4S] cluster.</text>
</comment>
<keyword evidence="7" id="KW-0479">Metal-binding</keyword>
<evidence type="ECO:0000256" key="1">
    <source>
        <dbReference type="ARBA" id="ARBA00000843"/>
    </source>
</evidence>
<dbReference type="InterPro" id="IPR015797">
    <property type="entry name" value="NUDIX_hydrolase-like_dom_sf"/>
</dbReference>
<evidence type="ECO:0000256" key="8">
    <source>
        <dbReference type="ARBA" id="ARBA00022763"/>
    </source>
</evidence>
<evidence type="ECO:0000313" key="17">
    <source>
        <dbReference type="Proteomes" id="UP000297739"/>
    </source>
</evidence>
<evidence type="ECO:0000256" key="9">
    <source>
        <dbReference type="ARBA" id="ARBA00022801"/>
    </source>
</evidence>
<organism evidence="16 17">
    <name type="scientific">Hymenobacter elongatus</name>
    <dbReference type="NCBI Taxonomy" id="877208"/>
    <lineage>
        <taxon>Bacteria</taxon>
        <taxon>Pseudomonadati</taxon>
        <taxon>Bacteroidota</taxon>
        <taxon>Cytophagia</taxon>
        <taxon>Cytophagales</taxon>
        <taxon>Hymenobacteraceae</taxon>
        <taxon>Hymenobacter</taxon>
    </lineage>
</organism>
<evidence type="ECO:0000256" key="13">
    <source>
        <dbReference type="ARBA" id="ARBA00023295"/>
    </source>
</evidence>
<dbReference type="GO" id="GO:0000701">
    <property type="term" value="F:purine-specific mismatch base pair DNA N-glycosylase activity"/>
    <property type="evidence" value="ECO:0007669"/>
    <property type="project" value="UniProtKB-EC"/>
</dbReference>
<dbReference type="SUPFAM" id="SSF55811">
    <property type="entry name" value="Nudix"/>
    <property type="match status" value="1"/>
</dbReference>
<keyword evidence="8 14" id="KW-0227">DNA damage</keyword>
<evidence type="ECO:0000256" key="2">
    <source>
        <dbReference type="ARBA" id="ARBA00002933"/>
    </source>
</evidence>
<proteinExistence type="inferred from homology"/>
<dbReference type="InterPro" id="IPR029119">
    <property type="entry name" value="MutY_C"/>
</dbReference>
<comment type="catalytic activity">
    <reaction evidence="1 14">
        <text>Hydrolyzes free adenine bases from 7,8-dihydro-8-oxoguanine:adenine mismatched double-stranded DNA, leaving an apurinic site.</text>
        <dbReference type="EC" id="3.2.2.31"/>
    </reaction>
</comment>
<reference evidence="16 17" key="1">
    <citation type="submission" date="2019-04" db="EMBL/GenBank/DDBJ databases">
        <authorList>
            <person name="Feng G."/>
            <person name="Zhang J."/>
            <person name="Zhu H."/>
        </authorList>
    </citation>
    <scope>NUCLEOTIDE SEQUENCE [LARGE SCALE GENOMIC DNA]</scope>
    <source>
        <strain evidence="16 17">JCM 17223</strain>
    </source>
</reference>
<dbReference type="AlphaFoldDB" id="A0A4Z0PEV1"/>
<dbReference type="GO" id="GO:0051539">
    <property type="term" value="F:4 iron, 4 sulfur cluster binding"/>
    <property type="evidence" value="ECO:0007669"/>
    <property type="project" value="UniProtKB-UniRule"/>
</dbReference>
<dbReference type="Proteomes" id="UP000297739">
    <property type="component" value="Unassembled WGS sequence"/>
</dbReference>
<keyword evidence="12" id="KW-0234">DNA repair</keyword>
<comment type="function">
    <text evidence="2">Adenine glycosylase active on G-A mispairs. MutY also corrects error-prone DNA synthesis past GO lesions which are due to the oxidatively damaged form of guanine: 7,8-dihydro-8-oxoguanine (8-oxo-dGTP).</text>
</comment>
<dbReference type="GO" id="GO:0006298">
    <property type="term" value="P:mismatch repair"/>
    <property type="evidence" value="ECO:0007669"/>
    <property type="project" value="TreeGrafter"/>
</dbReference>
<keyword evidence="13 14" id="KW-0326">Glycosidase</keyword>
<dbReference type="Pfam" id="PF14815">
    <property type="entry name" value="NUDIX_4"/>
    <property type="match status" value="1"/>
</dbReference>
<dbReference type="GO" id="GO:0006284">
    <property type="term" value="P:base-excision repair"/>
    <property type="evidence" value="ECO:0007669"/>
    <property type="project" value="UniProtKB-UniRule"/>
</dbReference>
<keyword evidence="10 14" id="KW-0408">Iron</keyword>
<dbReference type="InterPro" id="IPR003265">
    <property type="entry name" value="HhH-GPD_domain"/>
</dbReference>
<evidence type="ECO:0000256" key="3">
    <source>
        <dbReference type="ARBA" id="ARBA00008343"/>
    </source>
</evidence>
<dbReference type="Gene3D" id="1.10.340.30">
    <property type="entry name" value="Hypothetical protein, domain 2"/>
    <property type="match status" value="1"/>
</dbReference>
<dbReference type="InterPro" id="IPR005760">
    <property type="entry name" value="A/G_AdeGlyc_MutY"/>
</dbReference>
<dbReference type="FunFam" id="1.10.340.30:FF:000002">
    <property type="entry name" value="Adenine DNA glycosylase"/>
    <property type="match status" value="1"/>
</dbReference>
<dbReference type="SUPFAM" id="SSF48150">
    <property type="entry name" value="DNA-glycosylase"/>
    <property type="match status" value="1"/>
</dbReference>
<accession>A0A4Z0PEV1</accession>
<dbReference type="InterPro" id="IPR023170">
    <property type="entry name" value="HhH_base_excis_C"/>
</dbReference>
<comment type="similarity">
    <text evidence="3 14">Belongs to the Nth/MutY family.</text>
</comment>
<dbReference type="GO" id="GO:0035485">
    <property type="term" value="F:adenine/guanine mispair binding"/>
    <property type="evidence" value="ECO:0007669"/>
    <property type="project" value="TreeGrafter"/>
</dbReference>
<evidence type="ECO:0000256" key="10">
    <source>
        <dbReference type="ARBA" id="ARBA00023004"/>
    </source>
</evidence>
<dbReference type="Gene3D" id="3.90.79.10">
    <property type="entry name" value="Nucleoside Triphosphate Pyrophosphohydrolase"/>
    <property type="match status" value="1"/>
</dbReference>
<keyword evidence="17" id="KW-1185">Reference proteome</keyword>
<dbReference type="NCBIfam" id="TIGR01084">
    <property type="entry name" value="mutY"/>
    <property type="match status" value="1"/>
</dbReference>
<dbReference type="Gene3D" id="1.10.1670.10">
    <property type="entry name" value="Helix-hairpin-Helix base-excision DNA repair enzymes (C-terminal)"/>
    <property type="match status" value="1"/>
</dbReference>
<evidence type="ECO:0000256" key="6">
    <source>
        <dbReference type="ARBA" id="ARBA00022485"/>
    </source>
</evidence>
<dbReference type="GO" id="GO:0046872">
    <property type="term" value="F:metal ion binding"/>
    <property type="evidence" value="ECO:0007669"/>
    <property type="project" value="UniProtKB-UniRule"/>
</dbReference>
<dbReference type="OrthoDB" id="9802365at2"/>
<evidence type="ECO:0000256" key="5">
    <source>
        <dbReference type="ARBA" id="ARBA00022023"/>
    </source>
</evidence>
<comment type="caution">
    <text evidence="16">The sequence shown here is derived from an EMBL/GenBank/DDBJ whole genome shotgun (WGS) entry which is preliminary data.</text>
</comment>
<gene>
    <name evidence="16" type="primary">mutY</name>
    <name evidence="16" type="ORF">E5J99_19550</name>
</gene>
<evidence type="ECO:0000256" key="7">
    <source>
        <dbReference type="ARBA" id="ARBA00022723"/>
    </source>
</evidence>
<dbReference type="InterPro" id="IPR011257">
    <property type="entry name" value="DNA_glycosylase"/>
</dbReference>
<dbReference type="PANTHER" id="PTHR42944">
    <property type="entry name" value="ADENINE DNA GLYCOSYLASE"/>
    <property type="match status" value="1"/>
</dbReference>
<name>A0A4Z0PEV1_9BACT</name>
<dbReference type="PANTHER" id="PTHR42944:SF1">
    <property type="entry name" value="ADENINE DNA GLYCOSYLASE"/>
    <property type="match status" value="1"/>
</dbReference>
<dbReference type="CDD" id="cd00056">
    <property type="entry name" value="ENDO3c"/>
    <property type="match status" value="1"/>
</dbReference>
<keyword evidence="9" id="KW-0378">Hydrolase</keyword>
<dbReference type="InterPro" id="IPR044298">
    <property type="entry name" value="MIG/MutY"/>
</dbReference>
<dbReference type="EC" id="3.2.2.31" evidence="4 14"/>
<protein>
    <recommendedName>
        <fullName evidence="5 14">Adenine DNA glycosylase</fullName>
        <ecNumber evidence="4 14">3.2.2.31</ecNumber>
    </recommendedName>
</protein>
<evidence type="ECO:0000256" key="4">
    <source>
        <dbReference type="ARBA" id="ARBA00012045"/>
    </source>
</evidence>
<evidence type="ECO:0000256" key="12">
    <source>
        <dbReference type="ARBA" id="ARBA00023204"/>
    </source>
</evidence>
<keyword evidence="11" id="KW-0411">Iron-sulfur</keyword>
<dbReference type="GO" id="GO:0034039">
    <property type="term" value="F:8-oxo-7,8-dihydroguanine DNA N-glycosylase activity"/>
    <property type="evidence" value="ECO:0007669"/>
    <property type="project" value="TreeGrafter"/>
</dbReference>
<sequence length="419" mass="47143">MYAGQKVPIQNVSPCPVSCSLANSGHKGSPLFWFCNTFCTIHLASHFFFKHLYIKVLPLSVLTPTHPYFAPALLEWYPRHRRDLPWRHTRDPYAIWLSEVILQQTRVKQGLPYYLDFITTYPTVQELAAAPEDEVLRHWQGLGYYSRARNMHYTAQQVVREYTGVFPGTYSELLRLRGVGQYTAAAIASFAFGEQVAVLDGNVYRVLARVFGIASDIAVPATRKEFQALADTLIPAAAPAEFNQAIMEFGAIQCTPLKPDCLFCPLQSHCYAFQHGMVQELPVKSKAKASRTRYFHYIVLRHGETVYLKKRGAKDIWQGLYDFALTETDTAELSGLALADAVTALGGQLATDRAEEPVVALRHVLSHQKVEARFHCVWLEQPLPPAALNTSGLAPFTPSEAHELPKSVLIANYIDKYWK</sequence>
<dbReference type="Pfam" id="PF00730">
    <property type="entry name" value="HhH-GPD"/>
    <property type="match status" value="1"/>
</dbReference>
<dbReference type="CDD" id="cd03431">
    <property type="entry name" value="NUDIX_DNA_Glycosylase_C-MutY"/>
    <property type="match status" value="1"/>
</dbReference>
<dbReference type="GO" id="GO:0032357">
    <property type="term" value="F:oxidized purine DNA binding"/>
    <property type="evidence" value="ECO:0007669"/>
    <property type="project" value="TreeGrafter"/>
</dbReference>
<feature type="domain" description="HhH-GPD" evidence="15">
    <location>
        <begin position="101"/>
        <end position="252"/>
    </location>
</feature>